<proteinExistence type="predicted"/>
<dbReference type="KEGG" id="sla:SERLADRAFT_443264"/>
<protein>
    <submittedName>
        <fullName evidence="2">Uncharacterized protein</fullName>
    </submittedName>
</protein>
<feature type="region of interest" description="Disordered" evidence="1">
    <location>
        <begin position="210"/>
        <end position="269"/>
    </location>
</feature>
<dbReference type="HOGENOM" id="CLU_003921_6_0_1"/>
<dbReference type="Proteomes" id="UP000008064">
    <property type="component" value="Unassembled WGS sequence"/>
</dbReference>
<gene>
    <name evidence="2" type="ORF">SERLADRAFT_443264</name>
</gene>
<dbReference type="OrthoDB" id="3268646at2759"/>
<feature type="compositionally biased region" description="Low complexity" evidence="1">
    <location>
        <begin position="216"/>
        <end position="225"/>
    </location>
</feature>
<evidence type="ECO:0000313" key="2">
    <source>
        <dbReference type="EMBL" id="EGO19223.1"/>
    </source>
</evidence>
<feature type="compositionally biased region" description="Basic and acidic residues" evidence="1">
    <location>
        <begin position="249"/>
        <end position="260"/>
    </location>
</feature>
<evidence type="ECO:0000256" key="1">
    <source>
        <dbReference type="SAM" id="MobiDB-lite"/>
    </source>
</evidence>
<sequence>MNQPTTLSVITMPIPGTRYAPKKFKGDYTRVRDFVLQYERICHANNVTADDEKCSSILQYCSTYVCKIIEGIKHFITPSCNSLRDEILQYFDGAKAEAKFKEHHLKQLVNVLHKKQMGSLDDFKSYMRKYVCVGGWLLAKSKITQDIFNFFFWKGLSKTLHYHIENRLLQRDPTLDLSQPFAFDDVVKAVEHVLHRDRFDDEDFDSDNLDSDLESDNSSSSLDNSSDSDKEEEPPCYIRRTTKQKKEKKCTSETEKERKLLSPSKLKKTLHSLDKEEHTAVKKYEVETLIKKLGSLTIEDPNYPLLYYRAIKLETDARLILRPPTIMNQLARPS</sequence>
<dbReference type="AlphaFoldDB" id="F8PC23"/>
<dbReference type="GeneID" id="18815876"/>
<dbReference type="RefSeq" id="XP_007323944.1">
    <property type="nucleotide sequence ID" value="XM_007323882.1"/>
</dbReference>
<accession>F8PC23</accession>
<organism>
    <name type="scientific">Serpula lacrymans var. lacrymans (strain S7.9)</name>
    <name type="common">Dry rot fungus</name>
    <dbReference type="NCBI Taxonomy" id="578457"/>
    <lineage>
        <taxon>Eukaryota</taxon>
        <taxon>Fungi</taxon>
        <taxon>Dikarya</taxon>
        <taxon>Basidiomycota</taxon>
        <taxon>Agaricomycotina</taxon>
        <taxon>Agaricomycetes</taxon>
        <taxon>Agaricomycetidae</taxon>
        <taxon>Boletales</taxon>
        <taxon>Coniophorineae</taxon>
        <taxon>Serpulaceae</taxon>
        <taxon>Serpula</taxon>
    </lineage>
</organism>
<reference evidence="2" key="1">
    <citation type="submission" date="2011-04" db="EMBL/GenBank/DDBJ databases">
        <title>Evolution of plant cell wall degrading machinery underlies the functional diversity of forest fungi.</title>
        <authorList>
            <consortium name="US DOE Joint Genome Institute (JGI-PGF)"/>
            <person name="Eastwood D.C."/>
            <person name="Floudas D."/>
            <person name="Binder M."/>
            <person name="Majcherczyk A."/>
            <person name="Schneider P."/>
            <person name="Aerts A."/>
            <person name="Asiegbu F.O."/>
            <person name="Baker S.E."/>
            <person name="Barry K."/>
            <person name="Bendiksby M."/>
            <person name="Blumentritt M."/>
            <person name="Coutinho P.M."/>
            <person name="Cullen D."/>
            <person name="Cullen D."/>
            <person name="Gathman A."/>
            <person name="Goodell B."/>
            <person name="Henrissat B."/>
            <person name="Ihrmark K."/>
            <person name="Kauserud H."/>
            <person name="Kohler A."/>
            <person name="LaButti K."/>
            <person name="Lapidus A."/>
            <person name="Lavin J.L."/>
            <person name="Lee Y.-H."/>
            <person name="Lindquist E."/>
            <person name="Lilly W."/>
            <person name="Lucas S."/>
            <person name="Morin E."/>
            <person name="Murat C."/>
            <person name="Oguiza J.A."/>
            <person name="Park J."/>
            <person name="Pisabarro A.G."/>
            <person name="Riley R."/>
            <person name="Rosling A."/>
            <person name="Salamov A."/>
            <person name="Schmidt O."/>
            <person name="Schmutz J."/>
            <person name="Skrede I."/>
            <person name="Stenlid J."/>
            <person name="Wiebenga A."/>
            <person name="Xie X."/>
            <person name="Kues U."/>
            <person name="Hibbett D.S."/>
            <person name="Hoffmeister D."/>
            <person name="Hogberg N."/>
            <person name="Martin F."/>
            <person name="Grigoriev I.V."/>
            <person name="Watkinson S.C."/>
        </authorList>
    </citation>
    <scope>NUCLEOTIDE SEQUENCE</scope>
    <source>
        <strain evidence="2">S7.9</strain>
    </source>
</reference>
<dbReference type="EMBL" id="GL945444">
    <property type="protein sequence ID" value="EGO19223.1"/>
    <property type="molecule type" value="Genomic_DNA"/>
</dbReference>
<name>F8PC23_SERL9</name>